<dbReference type="Proteomes" id="UP000735302">
    <property type="component" value="Unassembled WGS sequence"/>
</dbReference>
<organism evidence="1 2">
    <name type="scientific">Plakobranchus ocellatus</name>
    <dbReference type="NCBI Taxonomy" id="259542"/>
    <lineage>
        <taxon>Eukaryota</taxon>
        <taxon>Metazoa</taxon>
        <taxon>Spiralia</taxon>
        <taxon>Lophotrochozoa</taxon>
        <taxon>Mollusca</taxon>
        <taxon>Gastropoda</taxon>
        <taxon>Heterobranchia</taxon>
        <taxon>Euthyneura</taxon>
        <taxon>Panpulmonata</taxon>
        <taxon>Sacoglossa</taxon>
        <taxon>Placobranchoidea</taxon>
        <taxon>Plakobranchidae</taxon>
        <taxon>Plakobranchus</taxon>
    </lineage>
</organism>
<protein>
    <submittedName>
        <fullName evidence="1">Uncharacterized protein</fullName>
    </submittedName>
</protein>
<sequence>MSIPHLNTSFVEGGLYVEANCSAYVGNDGAIQWDLIISDWLRYCWTVHAKGNVTEKDPDLLTGGTNTEDSIISYSNWTGPHIISKVKIKIPKGWKKSQLRCHVDSPFGLRVVRQRDKPKLSKHVPWFWGVGGTVACEPALKSAGTLLSWFRAPPSALRPDGGP</sequence>
<evidence type="ECO:0000313" key="2">
    <source>
        <dbReference type="Proteomes" id="UP000735302"/>
    </source>
</evidence>
<gene>
    <name evidence="1" type="ORF">PoB_005575800</name>
</gene>
<evidence type="ECO:0000313" key="1">
    <source>
        <dbReference type="EMBL" id="GFO29253.1"/>
    </source>
</evidence>
<name>A0AAV4CCU2_9GAST</name>
<proteinExistence type="predicted"/>
<accession>A0AAV4CCU2</accession>
<reference evidence="1 2" key="1">
    <citation type="journal article" date="2021" name="Elife">
        <title>Chloroplast acquisition without the gene transfer in kleptoplastic sea slugs, Plakobranchus ocellatus.</title>
        <authorList>
            <person name="Maeda T."/>
            <person name="Takahashi S."/>
            <person name="Yoshida T."/>
            <person name="Shimamura S."/>
            <person name="Takaki Y."/>
            <person name="Nagai Y."/>
            <person name="Toyoda A."/>
            <person name="Suzuki Y."/>
            <person name="Arimoto A."/>
            <person name="Ishii H."/>
            <person name="Satoh N."/>
            <person name="Nishiyama T."/>
            <person name="Hasebe M."/>
            <person name="Maruyama T."/>
            <person name="Minagawa J."/>
            <person name="Obokata J."/>
            <person name="Shigenobu S."/>
        </authorList>
    </citation>
    <scope>NUCLEOTIDE SEQUENCE [LARGE SCALE GENOMIC DNA]</scope>
</reference>
<keyword evidence="2" id="KW-1185">Reference proteome</keyword>
<comment type="caution">
    <text evidence="1">The sequence shown here is derived from an EMBL/GenBank/DDBJ whole genome shotgun (WGS) entry which is preliminary data.</text>
</comment>
<dbReference type="AlphaFoldDB" id="A0AAV4CCU2"/>
<dbReference type="EMBL" id="BLXT01006136">
    <property type="protein sequence ID" value="GFO29253.1"/>
    <property type="molecule type" value="Genomic_DNA"/>
</dbReference>